<evidence type="ECO:0000313" key="3">
    <source>
        <dbReference type="Proteomes" id="UP000306477"/>
    </source>
</evidence>
<accession>A0A4S3PKK4</accession>
<keyword evidence="1" id="KW-0472">Membrane</keyword>
<keyword evidence="1" id="KW-1133">Transmembrane helix</keyword>
<evidence type="ECO:0000256" key="1">
    <source>
        <dbReference type="SAM" id="Phobius"/>
    </source>
</evidence>
<feature type="transmembrane region" description="Helical" evidence="1">
    <location>
        <begin position="31"/>
        <end position="49"/>
    </location>
</feature>
<dbReference type="STRING" id="1033734.GCA_000285535_01925"/>
<dbReference type="EMBL" id="SLUB01000061">
    <property type="protein sequence ID" value="THE09848.1"/>
    <property type="molecule type" value="Genomic_DNA"/>
</dbReference>
<proteinExistence type="predicted"/>
<comment type="caution">
    <text evidence="2">The sequence shown here is derived from an EMBL/GenBank/DDBJ whole genome shotgun (WGS) entry which is preliminary data.</text>
</comment>
<protein>
    <submittedName>
        <fullName evidence="2">Uncharacterized protein</fullName>
    </submittedName>
</protein>
<reference evidence="2 3" key="1">
    <citation type="journal article" date="2019" name="Indoor Air">
        <title>Impacts of indoor surface finishes on bacterial viability.</title>
        <authorList>
            <person name="Hu J."/>
            <person name="Maamar S.B."/>
            <person name="Glawe A.J."/>
            <person name="Gottel N."/>
            <person name="Gilbert J.A."/>
            <person name="Hartmann E.M."/>
        </authorList>
    </citation>
    <scope>NUCLEOTIDE SEQUENCE [LARGE SCALE GENOMIC DNA]</scope>
    <source>
        <strain evidence="2 3">AF060A6</strain>
    </source>
</reference>
<organism evidence="2 3">
    <name type="scientific">Bacillus timonensis</name>
    <dbReference type="NCBI Taxonomy" id="1033734"/>
    <lineage>
        <taxon>Bacteria</taxon>
        <taxon>Bacillati</taxon>
        <taxon>Bacillota</taxon>
        <taxon>Bacilli</taxon>
        <taxon>Bacillales</taxon>
        <taxon>Bacillaceae</taxon>
        <taxon>Bacillus</taxon>
    </lineage>
</organism>
<dbReference type="Proteomes" id="UP000306477">
    <property type="component" value="Unassembled WGS sequence"/>
</dbReference>
<dbReference type="RefSeq" id="WP_161974957.1">
    <property type="nucleotide sequence ID" value="NZ_SLUB01000061.1"/>
</dbReference>
<keyword evidence="3" id="KW-1185">Reference proteome</keyword>
<dbReference type="AlphaFoldDB" id="A0A4S3PKK4"/>
<keyword evidence="1" id="KW-0812">Transmembrane</keyword>
<name>A0A4S3PKK4_9BACI</name>
<gene>
    <name evidence="2" type="ORF">E1I69_20835</name>
</gene>
<evidence type="ECO:0000313" key="2">
    <source>
        <dbReference type="EMBL" id="THE09848.1"/>
    </source>
</evidence>
<sequence length="96" mass="10867">MNDEIYSYMSFNIIYRIGIVKNKDKNYAKQVGVSLMLLGTLNALALYNVDNLSGGELVQYLDVFFINPERMDTYGSLSIGVALIGLIIYLFSEIKR</sequence>
<feature type="transmembrane region" description="Helical" evidence="1">
    <location>
        <begin position="73"/>
        <end position="91"/>
    </location>
</feature>